<dbReference type="EMBL" id="CP022046">
    <property type="protein sequence ID" value="ASE33661.1"/>
    <property type="molecule type" value="Genomic_DNA"/>
</dbReference>
<dbReference type="AlphaFoldDB" id="A0AAI8DH23"/>
<gene>
    <name evidence="10" type="ORF">CEP64_03325</name>
</gene>
<proteinExistence type="predicted"/>
<evidence type="ECO:0000256" key="4">
    <source>
        <dbReference type="ARBA" id="ARBA00022729"/>
    </source>
</evidence>
<evidence type="ECO:0000259" key="9">
    <source>
        <dbReference type="Pfam" id="PF00746"/>
    </source>
</evidence>
<keyword evidence="7" id="KW-0812">Transmembrane</keyword>
<evidence type="ECO:0000313" key="10">
    <source>
        <dbReference type="EMBL" id="ASE33661.1"/>
    </source>
</evidence>
<dbReference type="KEGG" id="sscu:CEP64_03325"/>
<keyword evidence="5" id="KW-0572">Peptidoglycan-anchor</keyword>
<dbReference type="InterPro" id="IPR019931">
    <property type="entry name" value="LPXTG_anchor"/>
</dbReference>
<feature type="chain" id="PRO_5042579572" description="Gram-positive cocci surface proteins LPxTG domain-containing protein" evidence="8">
    <location>
        <begin position="28"/>
        <end position="311"/>
    </location>
</feature>
<reference evidence="11" key="1">
    <citation type="submission" date="2017-06" db="EMBL/GenBank/DDBJ databases">
        <title>FDA dAtabase for Regulatory Grade micrObial Sequences (FDA-ARGOS): Supporting development and validation of Infectious Disease Dx tests.</title>
        <authorList>
            <person name="Goldberg B."/>
            <person name="Campos J."/>
            <person name="Tallon L."/>
            <person name="Sadzewicz L."/>
            <person name="Sengamalay N."/>
            <person name="Ott S."/>
            <person name="Godinez A."/>
            <person name="Nagaraj S."/>
            <person name="Vavikolanu K."/>
            <person name="Nadendla S."/>
            <person name="George J."/>
            <person name="Geyer C."/>
            <person name="Sichtig H."/>
        </authorList>
    </citation>
    <scope>NUCLEOTIDE SEQUENCE [LARGE SCALE GENOMIC DNA]</scope>
    <source>
        <strain evidence="11">FDAARGOS_285</strain>
    </source>
</reference>
<evidence type="ECO:0000256" key="7">
    <source>
        <dbReference type="SAM" id="Phobius"/>
    </source>
</evidence>
<dbReference type="NCBIfam" id="TIGR01167">
    <property type="entry name" value="LPXTG_anchor"/>
    <property type="match status" value="1"/>
</dbReference>
<dbReference type="Pfam" id="PF00746">
    <property type="entry name" value="Gram_pos_anchor"/>
    <property type="match status" value="1"/>
</dbReference>
<evidence type="ECO:0000256" key="8">
    <source>
        <dbReference type="SAM" id="SignalP"/>
    </source>
</evidence>
<dbReference type="RefSeq" id="WP_088592243.1">
    <property type="nucleotide sequence ID" value="NZ_CP022046.2"/>
</dbReference>
<feature type="compositionally biased region" description="Basic and acidic residues" evidence="6">
    <location>
        <begin position="261"/>
        <end position="273"/>
    </location>
</feature>
<keyword evidence="7" id="KW-0472">Membrane</keyword>
<sequence>MKPFPIFLFSIVCMVATSFNTSRTAHANNDMTPIGFQFYASDNTPISNETFQLHLDQEVKSLTTKSDGLAFIEIPNKNIKPHYTLTTSNNQIFTVEPNKLYRLTSSSNNQRNITNTNNQSISINVLSKTYHPLNNVEVKLIADKQELSGITDQNGNTTINIPTTFLKSTKFNVKINGIDSHSTITLGEDKYYTFNSDDKTTSTFEQNTNQHTQIDQVQQNQSQITDNPNSNQIPSQNQTYQISVIKDSLIPNPNKLTNDYTNKEKKTKSETSKLPETGQSSKHYLNYLISALLICIASILFFIFKKKRSKQ</sequence>
<protein>
    <recommendedName>
        <fullName evidence="9">Gram-positive cocci surface proteins LPxTG domain-containing protein</fullName>
    </recommendedName>
</protein>
<keyword evidence="4 8" id="KW-0732">Signal</keyword>
<evidence type="ECO:0000256" key="1">
    <source>
        <dbReference type="ARBA" id="ARBA00004168"/>
    </source>
</evidence>
<organism evidence="10 11">
    <name type="scientific">Mammaliicoccus sciuri</name>
    <name type="common">Staphylococcus sciuri</name>
    <dbReference type="NCBI Taxonomy" id="1296"/>
    <lineage>
        <taxon>Bacteria</taxon>
        <taxon>Bacillati</taxon>
        <taxon>Bacillota</taxon>
        <taxon>Bacilli</taxon>
        <taxon>Bacillales</taxon>
        <taxon>Staphylococcaceae</taxon>
        <taxon>Mammaliicoccus</taxon>
    </lineage>
</organism>
<dbReference type="Proteomes" id="UP000197058">
    <property type="component" value="Chromosome"/>
</dbReference>
<keyword evidence="3" id="KW-0964">Secreted</keyword>
<feature type="region of interest" description="Disordered" evidence="6">
    <location>
        <begin position="253"/>
        <end position="277"/>
    </location>
</feature>
<comment type="subcellular location">
    <subcellularLocation>
        <location evidence="1">Secreted</location>
        <location evidence="1">Cell wall</location>
        <topology evidence="1">Peptidoglycan-anchor</topology>
    </subcellularLocation>
</comment>
<evidence type="ECO:0000256" key="2">
    <source>
        <dbReference type="ARBA" id="ARBA00022512"/>
    </source>
</evidence>
<evidence type="ECO:0000256" key="6">
    <source>
        <dbReference type="SAM" id="MobiDB-lite"/>
    </source>
</evidence>
<evidence type="ECO:0000256" key="3">
    <source>
        <dbReference type="ARBA" id="ARBA00022525"/>
    </source>
</evidence>
<name>A0AAI8DH23_MAMSC</name>
<evidence type="ECO:0000313" key="11">
    <source>
        <dbReference type="Proteomes" id="UP000197058"/>
    </source>
</evidence>
<keyword evidence="2" id="KW-0134">Cell wall</keyword>
<keyword evidence="7" id="KW-1133">Transmembrane helix</keyword>
<feature type="domain" description="Gram-positive cocci surface proteins LPxTG" evidence="9">
    <location>
        <begin position="267"/>
        <end position="309"/>
    </location>
</feature>
<feature type="signal peptide" evidence="8">
    <location>
        <begin position="1"/>
        <end position="27"/>
    </location>
</feature>
<feature type="transmembrane region" description="Helical" evidence="7">
    <location>
        <begin position="284"/>
        <end position="304"/>
    </location>
</feature>
<accession>A0AAI8DH23</accession>
<evidence type="ECO:0000256" key="5">
    <source>
        <dbReference type="ARBA" id="ARBA00023088"/>
    </source>
</evidence>